<keyword evidence="8" id="KW-0547">Nucleotide-binding</keyword>
<keyword evidence="18" id="KW-1185">Reference proteome</keyword>
<dbReference type="InterPro" id="IPR003660">
    <property type="entry name" value="HAMP_dom"/>
</dbReference>
<dbReference type="Pfam" id="PF00512">
    <property type="entry name" value="HisKA"/>
    <property type="match status" value="1"/>
</dbReference>
<dbReference type="SUPFAM" id="SSF55874">
    <property type="entry name" value="ATPase domain of HSP90 chaperone/DNA topoisomerase II/histidine kinase"/>
    <property type="match status" value="1"/>
</dbReference>
<dbReference type="Pfam" id="PF02518">
    <property type="entry name" value="HATPase_c"/>
    <property type="match status" value="1"/>
</dbReference>
<dbReference type="PROSITE" id="PS50109">
    <property type="entry name" value="HIS_KIN"/>
    <property type="match status" value="1"/>
</dbReference>
<evidence type="ECO:0000256" key="9">
    <source>
        <dbReference type="ARBA" id="ARBA00022777"/>
    </source>
</evidence>
<dbReference type="EMBL" id="JBHSMC010000001">
    <property type="protein sequence ID" value="MFC5463499.1"/>
    <property type="molecule type" value="Genomic_DNA"/>
</dbReference>
<evidence type="ECO:0000313" key="18">
    <source>
        <dbReference type="Proteomes" id="UP001596147"/>
    </source>
</evidence>
<evidence type="ECO:0000256" key="3">
    <source>
        <dbReference type="ARBA" id="ARBA00012438"/>
    </source>
</evidence>
<evidence type="ECO:0000256" key="11">
    <source>
        <dbReference type="ARBA" id="ARBA00022989"/>
    </source>
</evidence>
<keyword evidence="10" id="KW-0067">ATP-binding</keyword>
<dbReference type="Proteomes" id="UP001596147">
    <property type="component" value="Unassembled WGS sequence"/>
</dbReference>
<dbReference type="PROSITE" id="PS50885">
    <property type="entry name" value="HAMP"/>
    <property type="match status" value="1"/>
</dbReference>
<evidence type="ECO:0000313" key="17">
    <source>
        <dbReference type="EMBL" id="MFC5463499.1"/>
    </source>
</evidence>
<dbReference type="Gene3D" id="6.10.340.10">
    <property type="match status" value="1"/>
</dbReference>
<feature type="domain" description="Histidine kinase" evidence="15">
    <location>
        <begin position="241"/>
        <end position="450"/>
    </location>
</feature>
<evidence type="ECO:0000256" key="4">
    <source>
        <dbReference type="ARBA" id="ARBA00022475"/>
    </source>
</evidence>
<evidence type="ECO:0000259" key="16">
    <source>
        <dbReference type="PROSITE" id="PS50885"/>
    </source>
</evidence>
<dbReference type="InterPro" id="IPR004358">
    <property type="entry name" value="Sig_transdc_His_kin-like_C"/>
</dbReference>
<keyword evidence="11 14" id="KW-1133">Transmembrane helix</keyword>
<keyword evidence="9 17" id="KW-0418">Kinase</keyword>
<evidence type="ECO:0000256" key="7">
    <source>
        <dbReference type="ARBA" id="ARBA00022692"/>
    </source>
</evidence>
<proteinExistence type="predicted"/>
<evidence type="ECO:0000256" key="13">
    <source>
        <dbReference type="ARBA" id="ARBA00023136"/>
    </source>
</evidence>
<dbReference type="SMART" id="SM00388">
    <property type="entry name" value="HisKA"/>
    <property type="match status" value="1"/>
</dbReference>
<dbReference type="InterPro" id="IPR003661">
    <property type="entry name" value="HisK_dim/P_dom"/>
</dbReference>
<dbReference type="InterPro" id="IPR036097">
    <property type="entry name" value="HisK_dim/P_sf"/>
</dbReference>
<feature type="transmembrane region" description="Helical" evidence="14">
    <location>
        <begin position="7"/>
        <end position="30"/>
    </location>
</feature>
<feature type="transmembrane region" description="Helical" evidence="14">
    <location>
        <begin position="160"/>
        <end position="179"/>
    </location>
</feature>
<reference evidence="18" key="1">
    <citation type="journal article" date="2019" name="Int. J. Syst. Evol. Microbiol.">
        <title>The Global Catalogue of Microorganisms (GCM) 10K type strain sequencing project: providing services to taxonomists for standard genome sequencing and annotation.</title>
        <authorList>
            <consortium name="The Broad Institute Genomics Platform"/>
            <consortium name="The Broad Institute Genome Sequencing Center for Infectious Disease"/>
            <person name="Wu L."/>
            <person name="Ma J."/>
        </authorList>
    </citation>
    <scope>NUCLEOTIDE SEQUENCE [LARGE SCALE GENOMIC DNA]</scope>
    <source>
        <strain evidence="18">CGMCC 1.12237</strain>
    </source>
</reference>
<protein>
    <recommendedName>
        <fullName evidence="3">histidine kinase</fullName>
        <ecNumber evidence="3">2.7.13.3</ecNumber>
    </recommendedName>
</protein>
<keyword evidence="4" id="KW-1003">Cell membrane</keyword>
<evidence type="ECO:0000256" key="8">
    <source>
        <dbReference type="ARBA" id="ARBA00022741"/>
    </source>
</evidence>
<dbReference type="GO" id="GO:0016301">
    <property type="term" value="F:kinase activity"/>
    <property type="evidence" value="ECO:0007669"/>
    <property type="project" value="UniProtKB-KW"/>
</dbReference>
<evidence type="ECO:0000259" key="15">
    <source>
        <dbReference type="PROSITE" id="PS50109"/>
    </source>
</evidence>
<dbReference type="PRINTS" id="PR00344">
    <property type="entry name" value="BCTRLSENSOR"/>
</dbReference>
<dbReference type="InterPro" id="IPR050351">
    <property type="entry name" value="BphY/WalK/GraS-like"/>
</dbReference>
<dbReference type="InterPro" id="IPR005467">
    <property type="entry name" value="His_kinase_dom"/>
</dbReference>
<dbReference type="InterPro" id="IPR036890">
    <property type="entry name" value="HATPase_C_sf"/>
</dbReference>
<dbReference type="RefSeq" id="WP_382347069.1">
    <property type="nucleotide sequence ID" value="NZ_JBHSMC010000001.1"/>
</dbReference>
<feature type="domain" description="HAMP" evidence="16">
    <location>
        <begin position="181"/>
        <end position="233"/>
    </location>
</feature>
<keyword evidence="13 14" id="KW-0472">Membrane</keyword>
<keyword evidence="12" id="KW-0902">Two-component regulatory system</keyword>
<dbReference type="InterPro" id="IPR003594">
    <property type="entry name" value="HATPase_dom"/>
</dbReference>
<keyword evidence="7 14" id="KW-0812">Transmembrane</keyword>
<keyword evidence="6" id="KW-0808">Transferase</keyword>
<dbReference type="CDD" id="cd00082">
    <property type="entry name" value="HisKA"/>
    <property type="match status" value="1"/>
</dbReference>
<dbReference type="SUPFAM" id="SSF47384">
    <property type="entry name" value="Homodimeric domain of signal transducing histidine kinase"/>
    <property type="match status" value="1"/>
</dbReference>
<evidence type="ECO:0000256" key="1">
    <source>
        <dbReference type="ARBA" id="ARBA00000085"/>
    </source>
</evidence>
<organism evidence="17 18">
    <name type="scientific">Lederbergia graminis</name>
    <dbReference type="NCBI Taxonomy" id="735518"/>
    <lineage>
        <taxon>Bacteria</taxon>
        <taxon>Bacillati</taxon>
        <taxon>Bacillota</taxon>
        <taxon>Bacilli</taxon>
        <taxon>Bacillales</taxon>
        <taxon>Bacillaceae</taxon>
        <taxon>Lederbergia</taxon>
    </lineage>
</organism>
<dbReference type="SMART" id="SM00387">
    <property type="entry name" value="HATPase_c"/>
    <property type="match status" value="1"/>
</dbReference>
<sequence>MRIHLRLWIICTSIFLSVEIILYFIVTITYEKQLQTGYTEVAIAKALSINERLADTYPDSPLRTMGYLKSYSKQLNSRLIILDETKKIFADSFQQLQEDAKLNLAILDKNSFPASIFIKTAPYGYVQYTMIPLSENKDGYLLIIHDANELYEEIKSFQKWLIITLLSVILVFFVIAYFVSRWFTLPIRQIILRLKTITPYRRNFYLNYPHNDEIKELIKAMQSMVEQLNIYDARQRRFLSTSSHELKTPLTTMYLILENLPYVRDNDESFHEFIHDLMIQVKKMKRMVEQLLQITKIEDQFIQKEKITTHDIKSHLHTTFQYLSQSKQIYLQFEMEDISIYVDRSLFLHALDNLVANGIQYSPNGSIVSISVKKWSENCIISICDQGIGISDADINHIFEPFFRVNDATEWNQEGSGLGLSIVKQMVDSHQGRIEIESELEQGTCIRIIL</sequence>
<accession>A0ABW0LCI5</accession>
<dbReference type="PANTHER" id="PTHR45453:SF2">
    <property type="entry name" value="HISTIDINE KINASE"/>
    <property type="match status" value="1"/>
</dbReference>
<comment type="subcellular location">
    <subcellularLocation>
        <location evidence="2">Cell membrane</location>
        <topology evidence="2">Multi-pass membrane protein</topology>
    </subcellularLocation>
</comment>
<dbReference type="Gene3D" id="3.30.565.10">
    <property type="entry name" value="Histidine kinase-like ATPase, C-terminal domain"/>
    <property type="match status" value="1"/>
</dbReference>
<comment type="catalytic activity">
    <reaction evidence="1">
        <text>ATP + protein L-histidine = ADP + protein N-phospho-L-histidine.</text>
        <dbReference type="EC" id="2.7.13.3"/>
    </reaction>
</comment>
<evidence type="ECO:0000256" key="5">
    <source>
        <dbReference type="ARBA" id="ARBA00022553"/>
    </source>
</evidence>
<dbReference type="EC" id="2.7.13.3" evidence="3"/>
<gene>
    <name evidence="17" type="ORF">ACFPM4_01895</name>
</gene>
<evidence type="ECO:0000256" key="6">
    <source>
        <dbReference type="ARBA" id="ARBA00022679"/>
    </source>
</evidence>
<dbReference type="PANTHER" id="PTHR45453">
    <property type="entry name" value="PHOSPHATE REGULON SENSOR PROTEIN PHOR"/>
    <property type="match status" value="1"/>
</dbReference>
<evidence type="ECO:0000256" key="10">
    <source>
        <dbReference type="ARBA" id="ARBA00022840"/>
    </source>
</evidence>
<comment type="caution">
    <text evidence="17">The sequence shown here is derived from an EMBL/GenBank/DDBJ whole genome shotgun (WGS) entry which is preliminary data.</text>
</comment>
<keyword evidence="5" id="KW-0597">Phosphoprotein</keyword>
<evidence type="ECO:0000256" key="2">
    <source>
        <dbReference type="ARBA" id="ARBA00004651"/>
    </source>
</evidence>
<evidence type="ECO:0000256" key="14">
    <source>
        <dbReference type="SAM" id="Phobius"/>
    </source>
</evidence>
<dbReference type="Gene3D" id="1.10.287.130">
    <property type="match status" value="1"/>
</dbReference>
<evidence type="ECO:0000256" key="12">
    <source>
        <dbReference type="ARBA" id="ARBA00023012"/>
    </source>
</evidence>
<name>A0ABW0LCI5_9BACI</name>